<dbReference type="Gene3D" id="3.30.559.10">
    <property type="entry name" value="Chloramphenicol acetyltransferase-like domain"/>
    <property type="match status" value="2"/>
</dbReference>
<dbReference type="EMBL" id="JBCNJP010000018">
    <property type="protein sequence ID" value="KAK9063986.1"/>
    <property type="molecule type" value="Genomic_DNA"/>
</dbReference>
<dbReference type="PANTHER" id="PTHR31623:SF122">
    <property type="entry name" value="HXXXD-TYPE ACYL-TRANSFERASE FAMILY PROTEIN"/>
    <property type="match status" value="1"/>
</dbReference>
<keyword evidence="3" id="KW-0012">Acyltransferase</keyword>
<dbReference type="AlphaFoldDB" id="A0AAP0CVX7"/>
<dbReference type="Pfam" id="PF02458">
    <property type="entry name" value="Transferase"/>
    <property type="match status" value="1"/>
</dbReference>
<evidence type="ECO:0000313" key="5">
    <source>
        <dbReference type="Proteomes" id="UP001408789"/>
    </source>
</evidence>
<organism evidence="4 5">
    <name type="scientific">Deinandra increscens subsp. villosa</name>
    <dbReference type="NCBI Taxonomy" id="3103831"/>
    <lineage>
        <taxon>Eukaryota</taxon>
        <taxon>Viridiplantae</taxon>
        <taxon>Streptophyta</taxon>
        <taxon>Embryophyta</taxon>
        <taxon>Tracheophyta</taxon>
        <taxon>Spermatophyta</taxon>
        <taxon>Magnoliopsida</taxon>
        <taxon>eudicotyledons</taxon>
        <taxon>Gunneridae</taxon>
        <taxon>Pentapetalae</taxon>
        <taxon>asterids</taxon>
        <taxon>campanulids</taxon>
        <taxon>Asterales</taxon>
        <taxon>Asteraceae</taxon>
        <taxon>Asteroideae</taxon>
        <taxon>Heliantheae alliance</taxon>
        <taxon>Madieae</taxon>
        <taxon>Madiinae</taxon>
        <taxon>Deinandra</taxon>
    </lineage>
</organism>
<keyword evidence="2" id="KW-0808">Transferase</keyword>
<proteinExistence type="inferred from homology"/>
<dbReference type="InterPro" id="IPR023213">
    <property type="entry name" value="CAT-like_dom_sf"/>
</dbReference>
<protein>
    <recommendedName>
        <fullName evidence="6">Transferase, Chloramphenicol acetyltransferase-like domain protein</fullName>
    </recommendedName>
</protein>
<reference evidence="4 5" key="1">
    <citation type="submission" date="2024-04" db="EMBL/GenBank/DDBJ databases">
        <title>The reference genome of an endangered Asteraceae, Deinandra increscens subsp. villosa, native to the Central Coast of California.</title>
        <authorList>
            <person name="Guilliams M."/>
            <person name="Hasenstab-Lehman K."/>
            <person name="Meyer R."/>
            <person name="Mcevoy S."/>
        </authorList>
    </citation>
    <scope>NUCLEOTIDE SEQUENCE [LARGE SCALE GENOMIC DNA]</scope>
    <source>
        <tissue evidence="4">Leaf</tissue>
    </source>
</reference>
<dbReference type="PANTHER" id="PTHR31623">
    <property type="entry name" value="F21J9.9"/>
    <property type="match status" value="1"/>
</dbReference>
<comment type="similarity">
    <text evidence="1">Belongs to the plant acyltransferase family.</text>
</comment>
<gene>
    <name evidence="4" type="ORF">SSX86_017858</name>
</gene>
<evidence type="ECO:0000256" key="1">
    <source>
        <dbReference type="ARBA" id="ARBA00009861"/>
    </source>
</evidence>
<sequence length="546" mass="61461">MLRRCMISTLSSSSLSRLGAYKHHHRNGGYVFSGSLNAVVDRSAAPPQQDGGSNYIPWLMGMQKHQQRFMPTQANPLDSATRYKESNVKDEEMDAMRVEVMSRDHIKPSSPTPQNLKYYKLSILDQIEAPVYPPLMFFYQNHHTNNDKNKIEETISLRSSLLKQSLSETLTRIYPSAGKLASELHIDCNDDGVYYIETRVDDRLDNMLNYKPDHKFLQQLIPVVDPSQQMLGSYVSMVQVNFFRCGGVCITVQHNHQFADGHSAMMFLKTWASIARGDPNQIYPSFMTSSMFPQNSQLPFSPYIPLWYLRVSPAFLKHGKPATARFVFDALALQELKAKASEHQPVSRVVAVLALLWKCVTVVTQSKPSILHLPVNIRSKCSPRLPAHSIGNSIMGTYAKYDPDHHNSKDLEVASMAGQLKDAIEDVNVESVDKLRSETESGGEFVKSLRNSMETFSDYKTEYYLTTSLCNLGTKEADFGWGKPVWSCSGTQLNDDIPIFTNRMVLMDSCSGDGVEVWVTLEKQVMDIVKCNPELLSFASVDPSPL</sequence>
<accession>A0AAP0CVX7</accession>
<evidence type="ECO:0000256" key="2">
    <source>
        <dbReference type="ARBA" id="ARBA00022679"/>
    </source>
</evidence>
<evidence type="ECO:0000313" key="4">
    <source>
        <dbReference type="EMBL" id="KAK9063986.1"/>
    </source>
</evidence>
<dbReference type="Proteomes" id="UP001408789">
    <property type="component" value="Unassembled WGS sequence"/>
</dbReference>
<evidence type="ECO:0008006" key="6">
    <source>
        <dbReference type="Google" id="ProtNLM"/>
    </source>
</evidence>
<name>A0AAP0CVX7_9ASTR</name>
<dbReference type="GO" id="GO:0016746">
    <property type="term" value="F:acyltransferase activity"/>
    <property type="evidence" value="ECO:0007669"/>
    <property type="project" value="UniProtKB-KW"/>
</dbReference>
<keyword evidence="5" id="KW-1185">Reference proteome</keyword>
<comment type="caution">
    <text evidence="4">The sequence shown here is derived from an EMBL/GenBank/DDBJ whole genome shotgun (WGS) entry which is preliminary data.</text>
</comment>
<evidence type="ECO:0000256" key="3">
    <source>
        <dbReference type="ARBA" id="ARBA00023315"/>
    </source>
</evidence>